<dbReference type="Pfam" id="PF00084">
    <property type="entry name" value="Sushi"/>
    <property type="match status" value="5"/>
</dbReference>
<sequence>KLPCSQPPQVDHGTIKSSSSAEERRETFAPKLYAHGTKLSYTCEDGFRLSEENVITCHMGKWSSPPHCVGLPCGFPPLIQNGVVSNEKDSYQHGEEVIYNCDEGFGIDGPASIRCLGGKWSLPPECINTDCFNVPSFNDAVLIDRKKKSYRSGEQVAFKCLQYYQLDGANTVQCIKSKWIGRPACRDVSCVNPPKVENAIIQKQRSRYQNGKCGPPPPIDNGDITSFPAPVYPPGSTVEYQCQSYYELQGNKHIVCQNGEWSEPPKCLDACVISEEIMKKHNIQLKWRRDRKLYSKTDDTVEFTCKRGYKRRTPNHTFRTTCQEGKLAYPTCG</sequence>
<accession>A0A643BNM8</accession>
<protein>
    <recommendedName>
        <fullName evidence="6">Sushi domain-containing protein</fullName>
    </recommendedName>
</protein>
<dbReference type="PROSITE" id="PS50923">
    <property type="entry name" value="SUSHI"/>
    <property type="match status" value="4"/>
</dbReference>
<dbReference type="SUPFAM" id="SSF57535">
    <property type="entry name" value="Complement control module/SCR domain"/>
    <property type="match status" value="5"/>
</dbReference>
<dbReference type="InterPro" id="IPR035976">
    <property type="entry name" value="Sushi/SCR/CCP_sf"/>
</dbReference>
<dbReference type="SMART" id="SM00032">
    <property type="entry name" value="CCP"/>
    <property type="match status" value="5"/>
</dbReference>
<gene>
    <name evidence="7" type="ORF">E2I00_002736</name>
</gene>
<feature type="domain" description="Sushi" evidence="6">
    <location>
        <begin position="71"/>
        <end position="128"/>
    </location>
</feature>
<name>A0A643BNM8_BALPH</name>
<comment type="caution">
    <text evidence="4">Lacks conserved residue(s) required for the propagation of feature annotation.</text>
</comment>
<evidence type="ECO:0000256" key="1">
    <source>
        <dbReference type="ARBA" id="ARBA00022659"/>
    </source>
</evidence>
<keyword evidence="2" id="KW-0732">Signal</keyword>
<dbReference type="GO" id="GO:0001851">
    <property type="term" value="F:complement component C3b binding"/>
    <property type="evidence" value="ECO:0007669"/>
    <property type="project" value="TreeGrafter"/>
</dbReference>
<keyword evidence="1 4" id="KW-0768">Sushi</keyword>
<keyword evidence="8" id="KW-1185">Reference proteome</keyword>
<proteinExistence type="predicted"/>
<organism evidence="7 8">
    <name type="scientific">Balaenoptera physalus</name>
    <name type="common">Fin whale</name>
    <name type="synonym">Balaena physalus</name>
    <dbReference type="NCBI Taxonomy" id="9770"/>
    <lineage>
        <taxon>Eukaryota</taxon>
        <taxon>Metazoa</taxon>
        <taxon>Chordata</taxon>
        <taxon>Craniata</taxon>
        <taxon>Vertebrata</taxon>
        <taxon>Euteleostomi</taxon>
        <taxon>Mammalia</taxon>
        <taxon>Eutheria</taxon>
        <taxon>Laurasiatheria</taxon>
        <taxon>Artiodactyla</taxon>
        <taxon>Whippomorpha</taxon>
        <taxon>Cetacea</taxon>
        <taxon>Mysticeti</taxon>
        <taxon>Balaenopteridae</taxon>
        <taxon>Balaenoptera</taxon>
    </lineage>
</organism>
<dbReference type="GO" id="GO:0006956">
    <property type="term" value="P:complement activation"/>
    <property type="evidence" value="ECO:0007669"/>
    <property type="project" value="TreeGrafter"/>
</dbReference>
<dbReference type="EMBL" id="SGJD01007614">
    <property type="protein sequence ID" value="KAB0389350.1"/>
    <property type="molecule type" value="Genomic_DNA"/>
</dbReference>
<evidence type="ECO:0000259" key="6">
    <source>
        <dbReference type="PROSITE" id="PS50923"/>
    </source>
</evidence>
<dbReference type="Gene3D" id="2.10.70.10">
    <property type="entry name" value="Complement Module, domain 1"/>
    <property type="match status" value="5"/>
</dbReference>
<feature type="domain" description="Sushi" evidence="6">
    <location>
        <begin position="2"/>
        <end position="70"/>
    </location>
</feature>
<feature type="region of interest" description="Disordered" evidence="5">
    <location>
        <begin position="1"/>
        <end position="23"/>
    </location>
</feature>
<dbReference type="FunFam" id="2.10.70.10:FF:000060">
    <property type="entry name" value="Complement inhibitory factor H"/>
    <property type="match status" value="1"/>
</dbReference>
<evidence type="ECO:0000256" key="5">
    <source>
        <dbReference type="SAM" id="MobiDB-lite"/>
    </source>
</evidence>
<dbReference type="PANTHER" id="PTHR45785">
    <property type="entry name" value="COMPLEMENT FACTOR H-RELATED"/>
    <property type="match status" value="1"/>
</dbReference>
<dbReference type="OrthoDB" id="10051774at2759"/>
<feature type="domain" description="Sushi" evidence="6">
    <location>
        <begin position="129"/>
        <end position="187"/>
    </location>
</feature>
<feature type="domain" description="Sushi" evidence="6">
    <location>
        <begin position="211"/>
        <end position="269"/>
    </location>
</feature>
<reference evidence="7 8" key="1">
    <citation type="journal article" date="2019" name="PLoS ONE">
        <title>Genomic analyses reveal an absence of contemporary introgressive admixture between fin whales and blue whales, despite known hybrids.</title>
        <authorList>
            <person name="Westbury M.V."/>
            <person name="Petersen B."/>
            <person name="Lorenzen E.D."/>
        </authorList>
    </citation>
    <scope>NUCLEOTIDE SEQUENCE [LARGE SCALE GENOMIC DNA]</scope>
    <source>
        <strain evidence="7">FinWhale-01</strain>
    </source>
</reference>
<dbReference type="FunFam" id="2.10.70.10:FF:000026">
    <property type="entry name" value="Complement inhibitory factor H"/>
    <property type="match status" value="3"/>
</dbReference>
<dbReference type="GO" id="GO:0005615">
    <property type="term" value="C:extracellular space"/>
    <property type="evidence" value="ECO:0007669"/>
    <property type="project" value="TreeGrafter"/>
</dbReference>
<evidence type="ECO:0000256" key="4">
    <source>
        <dbReference type="PROSITE-ProRule" id="PRU00302"/>
    </source>
</evidence>
<evidence type="ECO:0000256" key="3">
    <source>
        <dbReference type="ARBA" id="ARBA00023157"/>
    </source>
</evidence>
<dbReference type="InterPro" id="IPR051503">
    <property type="entry name" value="ComplSys_Reg/VirEntry_Med"/>
</dbReference>
<feature type="disulfide bond" evidence="4">
    <location>
        <begin position="131"/>
        <end position="174"/>
    </location>
</feature>
<dbReference type="CDD" id="cd00033">
    <property type="entry name" value="CCP"/>
    <property type="match status" value="3"/>
</dbReference>
<evidence type="ECO:0000313" key="8">
    <source>
        <dbReference type="Proteomes" id="UP000437017"/>
    </source>
</evidence>
<dbReference type="PANTHER" id="PTHR45785:SF7">
    <property type="entry name" value="COMPLEMENT FACTOR H"/>
    <property type="match status" value="1"/>
</dbReference>
<feature type="disulfide bond" evidence="4">
    <location>
        <begin position="213"/>
        <end position="256"/>
    </location>
</feature>
<evidence type="ECO:0000313" key="7">
    <source>
        <dbReference type="EMBL" id="KAB0389350.1"/>
    </source>
</evidence>
<dbReference type="InterPro" id="IPR000436">
    <property type="entry name" value="Sushi_SCR_CCP_dom"/>
</dbReference>
<keyword evidence="3 4" id="KW-1015">Disulfide bond</keyword>
<feature type="non-terminal residue" evidence="7">
    <location>
        <position position="1"/>
    </location>
</feature>
<dbReference type="AlphaFoldDB" id="A0A643BNM8"/>
<comment type="caution">
    <text evidence="7">The sequence shown here is derived from an EMBL/GenBank/DDBJ whole genome shotgun (WGS) entry which is preliminary data.</text>
</comment>
<evidence type="ECO:0000256" key="2">
    <source>
        <dbReference type="ARBA" id="ARBA00022729"/>
    </source>
</evidence>
<dbReference type="Proteomes" id="UP000437017">
    <property type="component" value="Unassembled WGS sequence"/>
</dbReference>